<dbReference type="EMBL" id="MN740565">
    <property type="protein sequence ID" value="QHU33954.1"/>
    <property type="molecule type" value="Genomic_DNA"/>
</dbReference>
<reference evidence="1" key="1">
    <citation type="journal article" date="2020" name="Nature">
        <title>Giant virus diversity and host interactions through global metagenomics.</title>
        <authorList>
            <person name="Schulz F."/>
            <person name="Roux S."/>
            <person name="Paez-Espino D."/>
            <person name="Jungbluth S."/>
            <person name="Walsh D.A."/>
            <person name="Denef V.J."/>
            <person name="McMahon K.D."/>
            <person name="Konstantinidis K.T."/>
            <person name="Eloe-Fadrosh E.A."/>
            <person name="Kyrpides N.C."/>
            <person name="Woyke T."/>
        </authorList>
    </citation>
    <scope>NUCLEOTIDE SEQUENCE</scope>
    <source>
        <strain evidence="1">GVMAG-S-1016704-142</strain>
    </source>
</reference>
<accession>A0A6C0LWL4</accession>
<sequence length="99" mass="12013">MTYTPYYYTLSRPSDEYSHQNDCAFLKGFARFNDNKFNNFTYNYTYNTSIHEDDFADLIYEYENLYFKQMPPMHKRISDNDFNTNAAARFVFLLNRYAP</sequence>
<evidence type="ECO:0000313" key="1">
    <source>
        <dbReference type="EMBL" id="QHU33954.1"/>
    </source>
</evidence>
<dbReference type="AlphaFoldDB" id="A0A6C0LWL4"/>
<proteinExistence type="predicted"/>
<name>A0A6C0LWL4_9ZZZZ</name>
<protein>
    <submittedName>
        <fullName evidence="1">Uncharacterized protein</fullName>
    </submittedName>
</protein>
<organism evidence="1">
    <name type="scientific">viral metagenome</name>
    <dbReference type="NCBI Taxonomy" id="1070528"/>
    <lineage>
        <taxon>unclassified sequences</taxon>
        <taxon>metagenomes</taxon>
        <taxon>organismal metagenomes</taxon>
    </lineage>
</organism>